<comment type="similarity">
    <text evidence="3">Belongs to the KTI12 family.</text>
</comment>
<evidence type="ECO:0000256" key="1">
    <source>
        <dbReference type="ARBA" id="ARBA00022741"/>
    </source>
</evidence>
<dbReference type="PANTHER" id="PTHR12435">
    <property type="match status" value="1"/>
</dbReference>
<dbReference type="AlphaFoldDB" id="A0AAF0E6F3"/>
<accession>A0AAF0E6F3</accession>
<dbReference type="GO" id="GO:0005524">
    <property type="term" value="F:ATP binding"/>
    <property type="evidence" value="ECO:0007669"/>
    <property type="project" value="UniProtKB-KW"/>
</dbReference>
<keyword evidence="2" id="KW-0067">ATP-binding</keyword>
<dbReference type="EMBL" id="CP119909">
    <property type="protein sequence ID" value="WFD19094.1"/>
    <property type="molecule type" value="Genomic_DNA"/>
</dbReference>
<dbReference type="InterPro" id="IPR027417">
    <property type="entry name" value="P-loop_NTPase"/>
</dbReference>
<keyword evidence="5" id="KW-1185">Reference proteome</keyword>
<evidence type="ECO:0000256" key="3">
    <source>
        <dbReference type="ARBA" id="ARBA00025768"/>
    </source>
</evidence>
<evidence type="ECO:0000256" key="2">
    <source>
        <dbReference type="ARBA" id="ARBA00022840"/>
    </source>
</evidence>
<reference evidence="4" key="1">
    <citation type="submission" date="2023-03" db="EMBL/GenBank/DDBJ databases">
        <title>Mating type loci evolution in Malassezia.</title>
        <authorList>
            <person name="Coelho M.A."/>
        </authorList>
    </citation>
    <scope>NUCLEOTIDE SEQUENCE</scope>
    <source>
        <strain evidence="4">CBS 10434</strain>
    </source>
</reference>
<organism evidence="4 5">
    <name type="scientific">Malassezia caprae</name>
    <dbReference type="NCBI Taxonomy" id="1381934"/>
    <lineage>
        <taxon>Eukaryota</taxon>
        <taxon>Fungi</taxon>
        <taxon>Dikarya</taxon>
        <taxon>Basidiomycota</taxon>
        <taxon>Ustilaginomycotina</taxon>
        <taxon>Malasseziomycetes</taxon>
        <taxon>Malasseziales</taxon>
        <taxon>Malasseziaceae</taxon>
        <taxon>Malassezia</taxon>
    </lineage>
</organism>
<dbReference type="InterPro" id="IPR013641">
    <property type="entry name" value="KTI12/PSTK"/>
</dbReference>
<sequence>MALLVVTGLPSSGRSTRVNELAHFLEGKIADHPTLSHVKIVRGEDVHADLSVYESQKSESSARAAYLSAVRRALNQKTIVMADGGPGLNIKGSRYELWCATRELGLRCVTLAFRFEEPTSDARWHRPLFTAISSHLDNKLEVLPTPLDDIWGALTQSNVQPPKSVTLVRKKTANNGLELLDTATHAVLNSLNEQRTLGTPMAGRVLLPLPANFASPPLALDVPAVSAFPSPARLQTMRRQFVRIYASKAEYAEGLALTSDDAPERHIAQLFVVWLQECIASNKTP</sequence>
<gene>
    <name evidence="4" type="primary">KTI12</name>
    <name evidence="4" type="ORF">MCAP1_001314</name>
</gene>
<name>A0AAF0E6F3_9BASI</name>
<dbReference type="Proteomes" id="UP001220961">
    <property type="component" value="Chromosome 2"/>
</dbReference>
<dbReference type="Gene3D" id="3.40.50.300">
    <property type="entry name" value="P-loop containing nucleotide triphosphate hydrolases"/>
    <property type="match status" value="1"/>
</dbReference>
<dbReference type="Pfam" id="PF08433">
    <property type="entry name" value="KTI12"/>
    <property type="match status" value="2"/>
</dbReference>
<evidence type="ECO:0000313" key="4">
    <source>
        <dbReference type="EMBL" id="WFD19094.1"/>
    </source>
</evidence>
<keyword evidence="1" id="KW-0547">Nucleotide-binding</keyword>
<proteinExistence type="inferred from homology"/>
<protein>
    <submittedName>
        <fullName evidence="4">Kti12, chromatin associated</fullName>
    </submittedName>
</protein>
<evidence type="ECO:0000313" key="5">
    <source>
        <dbReference type="Proteomes" id="UP001220961"/>
    </source>
</evidence>